<reference evidence="3" key="1">
    <citation type="journal article" date="2019" name="Int. J. Syst. Evol. Microbiol.">
        <title>The Global Catalogue of Microorganisms (GCM) 10K type strain sequencing project: providing services to taxonomists for standard genome sequencing and annotation.</title>
        <authorList>
            <consortium name="The Broad Institute Genomics Platform"/>
            <consortium name="The Broad Institute Genome Sequencing Center for Infectious Disease"/>
            <person name="Wu L."/>
            <person name="Ma J."/>
        </authorList>
    </citation>
    <scope>NUCLEOTIDE SEQUENCE [LARGE SCALE GENOMIC DNA]</scope>
    <source>
        <strain evidence="3">CGMCC 4.7682</strain>
    </source>
</reference>
<dbReference type="Proteomes" id="UP001595764">
    <property type="component" value="Unassembled WGS sequence"/>
</dbReference>
<feature type="transmembrane region" description="Helical" evidence="1">
    <location>
        <begin position="12"/>
        <end position="33"/>
    </location>
</feature>
<feature type="transmembrane region" description="Helical" evidence="1">
    <location>
        <begin position="40"/>
        <end position="60"/>
    </location>
</feature>
<accession>A0ABV7QFL6</accession>
<organism evidence="2 3">
    <name type="scientific">Amycolatopsis halotolerans</name>
    <dbReference type="NCBI Taxonomy" id="330083"/>
    <lineage>
        <taxon>Bacteria</taxon>
        <taxon>Bacillati</taxon>
        <taxon>Actinomycetota</taxon>
        <taxon>Actinomycetes</taxon>
        <taxon>Pseudonocardiales</taxon>
        <taxon>Pseudonocardiaceae</taxon>
        <taxon>Amycolatopsis</taxon>
    </lineage>
</organism>
<dbReference type="EMBL" id="JBHRWI010000016">
    <property type="protein sequence ID" value="MFC3511070.1"/>
    <property type="molecule type" value="Genomic_DNA"/>
</dbReference>
<evidence type="ECO:0000313" key="3">
    <source>
        <dbReference type="Proteomes" id="UP001595764"/>
    </source>
</evidence>
<keyword evidence="1" id="KW-0812">Transmembrane</keyword>
<proteinExistence type="predicted"/>
<evidence type="ECO:0000256" key="1">
    <source>
        <dbReference type="SAM" id="Phobius"/>
    </source>
</evidence>
<sequence length="300" mass="31081">MLFVALGPGLWGLFVLELPLGLGVAAGGLEFWLPLGLVVLPWFSVLVPGGFELVAGVLWLEVPGESVPPAGLALLLGEWGLWPGLLAGPFWGALVPVGLETWVASLPLGAFGLFAECEPLAGSWLPVELGPGEVALSAKCEVPGEPFDEPELPVELGLPVDCEPLGELFAELGLLVEVELPVVLGPGEVLSPVGWELLGEVEVCVEGGLPLEVLSLVECEPFAELATPEGLGPLDEFWPLAELGPVVELGPPVEGELPVELGLPVEASPVVEFGPPVEVGLPVELFGGVWLLAVELLAGG</sequence>
<keyword evidence="3" id="KW-1185">Reference proteome</keyword>
<protein>
    <submittedName>
        <fullName evidence="2">Uncharacterized protein</fullName>
    </submittedName>
</protein>
<evidence type="ECO:0000313" key="2">
    <source>
        <dbReference type="EMBL" id="MFC3511070.1"/>
    </source>
</evidence>
<keyword evidence="1" id="KW-1133">Transmembrane helix</keyword>
<comment type="caution">
    <text evidence="2">The sequence shown here is derived from an EMBL/GenBank/DDBJ whole genome shotgun (WGS) entry which is preliminary data.</text>
</comment>
<name>A0ABV7QFL6_9PSEU</name>
<dbReference type="RefSeq" id="WP_377869902.1">
    <property type="nucleotide sequence ID" value="NZ_JBHMAY010000017.1"/>
</dbReference>
<gene>
    <name evidence="2" type="ORF">ACFORO_12910</name>
</gene>
<keyword evidence="1" id="KW-0472">Membrane</keyword>